<protein>
    <recommendedName>
        <fullName evidence="3">DUF541 domain-containing protein</fullName>
    </recommendedName>
</protein>
<proteinExistence type="predicted"/>
<evidence type="ECO:0000256" key="1">
    <source>
        <dbReference type="SAM" id="SignalP"/>
    </source>
</evidence>
<feature type="chain" id="PRO_5027653445" description="DUF541 domain-containing protein" evidence="1">
    <location>
        <begin position="25"/>
        <end position="154"/>
    </location>
</feature>
<name>A0A7C1T452_9HYPH</name>
<comment type="caution">
    <text evidence="2">The sequence shown here is derived from an EMBL/GenBank/DDBJ whole genome shotgun (WGS) entry which is preliminary data.</text>
</comment>
<accession>A0A7C1T452</accession>
<gene>
    <name evidence="2" type="ORF">ENP70_07060</name>
</gene>
<evidence type="ECO:0000313" key="2">
    <source>
        <dbReference type="EMBL" id="HEB43446.1"/>
    </source>
</evidence>
<sequence>MTSKRIIAVLTMLACGAAASPALAQSSPYPGDDPAELFGYDIEVSETDSERVAENALRAVQRAGETAEEIKMVFGATRFEFVALKPDSMKVVEPELAKRQSEVLELQAAVESSSLFYTAMRSEGVAASDVIGADLADGDSGLTSEKRVTIYLAP</sequence>
<keyword evidence="1" id="KW-0732">Signal</keyword>
<dbReference type="EMBL" id="DSKI01000366">
    <property type="protein sequence ID" value="HEB43446.1"/>
    <property type="molecule type" value="Genomic_DNA"/>
</dbReference>
<reference evidence="2" key="1">
    <citation type="journal article" date="2020" name="mSystems">
        <title>Genome- and Community-Level Interaction Insights into Carbon Utilization and Element Cycling Functions of Hydrothermarchaeota in Hydrothermal Sediment.</title>
        <authorList>
            <person name="Zhou Z."/>
            <person name="Liu Y."/>
            <person name="Xu W."/>
            <person name="Pan J."/>
            <person name="Luo Z.H."/>
            <person name="Li M."/>
        </authorList>
    </citation>
    <scope>NUCLEOTIDE SEQUENCE [LARGE SCALE GENOMIC DNA]</scope>
    <source>
        <strain evidence="2">SpSt-243</strain>
    </source>
</reference>
<feature type="signal peptide" evidence="1">
    <location>
        <begin position="1"/>
        <end position="24"/>
    </location>
</feature>
<organism evidence="2">
    <name type="scientific">Agrobacterium albertimagni</name>
    <dbReference type="NCBI Taxonomy" id="147266"/>
    <lineage>
        <taxon>Bacteria</taxon>
        <taxon>Pseudomonadati</taxon>
        <taxon>Pseudomonadota</taxon>
        <taxon>Alphaproteobacteria</taxon>
        <taxon>Hyphomicrobiales</taxon>
        <taxon>Rhizobiaceae</taxon>
        <taxon>Rhizobium/Agrobacterium group</taxon>
        <taxon>Agrobacterium</taxon>
    </lineage>
</organism>
<evidence type="ECO:0008006" key="3">
    <source>
        <dbReference type="Google" id="ProtNLM"/>
    </source>
</evidence>
<dbReference type="AlphaFoldDB" id="A0A7C1T452"/>